<feature type="region of interest" description="Disordered" evidence="2">
    <location>
        <begin position="1"/>
        <end position="81"/>
    </location>
</feature>
<keyword evidence="1" id="KW-0175">Coiled coil</keyword>
<proteinExistence type="predicted"/>
<accession>A0AAD9I9S9</accession>
<feature type="region of interest" description="Disordered" evidence="2">
    <location>
        <begin position="120"/>
        <end position="140"/>
    </location>
</feature>
<evidence type="ECO:0000313" key="3">
    <source>
        <dbReference type="EMBL" id="KAK2072937.1"/>
    </source>
</evidence>
<comment type="caution">
    <text evidence="3">The sequence shown here is derived from an EMBL/GenBank/DDBJ whole genome shotgun (WGS) entry which is preliminary data.</text>
</comment>
<organism evidence="3 4">
    <name type="scientific">Phyllachora maydis</name>
    <dbReference type="NCBI Taxonomy" id="1825666"/>
    <lineage>
        <taxon>Eukaryota</taxon>
        <taxon>Fungi</taxon>
        <taxon>Dikarya</taxon>
        <taxon>Ascomycota</taxon>
        <taxon>Pezizomycotina</taxon>
        <taxon>Sordariomycetes</taxon>
        <taxon>Sordariomycetidae</taxon>
        <taxon>Phyllachorales</taxon>
        <taxon>Phyllachoraceae</taxon>
        <taxon>Phyllachora</taxon>
    </lineage>
</organism>
<evidence type="ECO:0000256" key="1">
    <source>
        <dbReference type="SAM" id="Coils"/>
    </source>
</evidence>
<gene>
    <name evidence="3" type="ORF">P8C59_007256</name>
</gene>
<dbReference type="EMBL" id="JAQQPM010000006">
    <property type="protein sequence ID" value="KAK2072937.1"/>
    <property type="molecule type" value="Genomic_DNA"/>
</dbReference>
<protein>
    <submittedName>
        <fullName evidence="3">Uncharacterized protein</fullName>
    </submittedName>
</protein>
<dbReference type="Proteomes" id="UP001217918">
    <property type="component" value="Unassembled WGS sequence"/>
</dbReference>
<keyword evidence="4" id="KW-1185">Reference proteome</keyword>
<feature type="compositionally biased region" description="Acidic residues" evidence="2">
    <location>
        <begin position="51"/>
        <end position="67"/>
    </location>
</feature>
<feature type="compositionally biased region" description="Acidic residues" evidence="2">
    <location>
        <begin position="31"/>
        <end position="41"/>
    </location>
</feature>
<feature type="coiled-coil region" evidence="1">
    <location>
        <begin position="189"/>
        <end position="223"/>
    </location>
</feature>
<name>A0AAD9I9S9_9PEZI</name>
<evidence type="ECO:0000256" key="2">
    <source>
        <dbReference type="SAM" id="MobiDB-lite"/>
    </source>
</evidence>
<sequence length="246" mass="26296">MHSPPLLQQPAHCAPPWSPSSSSFAPSSTEDGIDDADDDELTGSVVADPSYADDDDDDDDGDDDEQDGDLHPALDELPQDSKDVLVERLTDLAQRLSATGRGPGRGALQPGDISALHARVDDIEDSDDPRDARTRGGGGVSAATVATEVASQIRVEADKLDRELMAVLSSLQARREEADHLHDMLLDRANGAAKRILALEQEIAELKEEIAGNEADLRNLGLQLKAIEAVCDTPIDEVTTGWNMST</sequence>
<evidence type="ECO:0000313" key="4">
    <source>
        <dbReference type="Proteomes" id="UP001217918"/>
    </source>
</evidence>
<feature type="compositionally biased region" description="Low complexity" evidence="2">
    <location>
        <begin position="10"/>
        <end position="28"/>
    </location>
</feature>
<reference evidence="3" key="1">
    <citation type="journal article" date="2023" name="Mol. Plant Microbe Interact.">
        <title>Elucidating the Obligate Nature and Biological Capacity of an Invasive Fungal Corn Pathogen.</title>
        <authorList>
            <person name="MacCready J.S."/>
            <person name="Roggenkamp E.M."/>
            <person name="Gdanetz K."/>
            <person name="Chilvers M.I."/>
        </authorList>
    </citation>
    <scope>NUCLEOTIDE SEQUENCE</scope>
    <source>
        <strain evidence="3">PM02</strain>
    </source>
</reference>
<dbReference type="AlphaFoldDB" id="A0AAD9I9S9"/>
<feature type="compositionally biased region" description="Basic and acidic residues" evidence="2">
    <location>
        <begin position="68"/>
        <end position="81"/>
    </location>
</feature>